<reference evidence="1" key="1">
    <citation type="submission" date="2021-02" db="EMBL/GenBank/DDBJ databases">
        <authorList>
            <consortium name="DOE Joint Genome Institute"/>
            <person name="Ahrendt S."/>
            <person name="Looney B.P."/>
            <person name="Miyauchi S."/>
            <person name="Morin E."/>
            <person name="Drula E."/>
            <person name="Courty P.E."/>
            <person name="Chicoki N."/>
            <person name="Fauchery L."/>
            <person name="Kohler A."/>
            <person name="Kuo A."/>
            <person name="Labutti K."/>
            <person name="Pangilinan J."/>
            <person name="Lipzen A."/>
            <person name="Riley R."/>
            <person name="Andreopoulos W."/>
            <person name="He G."/>
            <person name="Johnson J."/>
            <person name="Barry K.W."/>
            <person name="Grigoriev I.V."/>
            <person name="Nagy L."/>
            <person name="Hibbett D."/>
            <person name="Henrissat B."/>
            <person name="Matheny P.B."/>
            <person name="Labbe J."/>
            <person name="Martin F."/>
        </authorList>
    </citation>
    <scope>NUCLEOTIDE SEQUENCE</scope>
    <source>
        <strain evidence="1">FP105234-sp</strain>
    </source>
</reference>
<organism evidence="1 2">
    <name type="scientific">Auriscalpium vulgare</name>
    <dbReference type="NCBI Taxonomy" id="40419"/>
    <lineage>
        <taxon>Eukaryota</taxon>
        <taxon>Fungi</taxon>
        <taxon>Dikarya</taxon>
        <taxon>Basidiomycota</taxon>
        <taxon>Agaricomycotina</taxon>
        <taxon>Agaricomycetes</taxon>
        <taxon>Russulales</taxon>
        <taxon>Auriscalpiaceae</taxon>
        <taxon>Auriscalpium</taxon>
    </lineage>
</organism>
<reference evidence="1" key="2">
    <citation type="journal article" date="2022" name="New Phytol.">
        <title>Evolutionary transition to the ectomycorrhizal habit in the genomes of a hyperdiverse lineage of mushroom-forming fungi.</title>
        <authorList>
            <person name="Looney B."/>
            <person name="Miyauchi S."/>
            <person name="Morin E."/>
            <person name="Drula E."/>
            <person name="Courty P.E."/>
            <person name="Kohler A."/>
            <person name="Kuo A."/>
            <person name="LaButti K."/>
            <person name="Pangilinan J."/>
            <person name="Lipzen A."/>
            <person name="Riley R."/>
            <person name="Andreopoulos W."/>
            <person name="He G."/>
            <person name="Johnson J."/>
            <person name="Nolan M."/>
            <person name="Tritt A."/>
            <person name="Barry K.W."/>
            <person name="Grigoriev I.V."/>
            <person name="Nagy L.G."/>
            <person name="Hibbett D."/>
            <person name="Henrissat B."/>
            <person name="Matheny P.B."/>
            <person name="Labbe J."/>
            <person name="Martin F.M."/>
        </authorList>
    </citation>
    <scope>NUCLEOTIDE SEQUENCE</scope>
    <source>
        <strain evidence="1">FP105234-sp</strain>
    </source>
</reference>
<dbReference type="Proteomes" id="UP000814033">
    <property type="component" value="Unassembled WGS sequence"/>
</dbReference>
<sequence>MDFAAYHDDHAGRLVVDPEEARLEFGEKVAARLKLTEDGTKVLWPQPTDSPEDPQNWSARRKTLQLVIIIIASFGLDFNHGIGIAAVWALAKQFNTTTGVINNLTSNWSIFVVGWGCIFSVILIRRYGRLPVIFWSQILALSFLVGCTFAPNLKTFAAMRVLSSFFGTTPQVAVTFTFTLCQALLSSPMQQGLYVVTDMYPFHLQARKLNIWTMSFVISPFMSPFALGFLVARANWRWAYGVGSMYLVTVLLLIVFLAEETMYDRKVKPIPPRPSHGLRYRVETLLGVTGAKMAKHRATWS</sequence>
<evidence type="ECO:0000313" key="1">
    <source>
        <dbReference type="EMBL" id="KAI0039708.1"/>
    </source>
</evidence>
<name>A0ACB8R6T1_9AGAM</name>
<protein>
    <submittedName>
        <fullName evidence="1">MFS general substrate transporter</fullName>
    </submittedName>
</protein>
<evidence type="ECO:0000313" key="2">
    <source>
        <dbReference type="Proteomes" id="UP000814033"/>
    </source>
</evidence>
<keyword evidence="2" id="KW-1185">Reference proteome</keyword>
<feature type="non-terminal residue" evidence="1">
    <location>
        <position position="301"/>
    </location>
</feature>
<dbReference type="EMBL" id="MU276271">
    <property type="protein sequence ID" value="KAI0039708.1"/>
    <property type="molecule type" value="Genomic_DNA"/>
</dbReference>
<proteinExistence type="predicted"/>
<gene>
    <name evidence="1" type="ORF">FA95DRAFT_1528300</name>
</gene>
<accession>A0ACB8R6T1</accession>
<comment type="caution">
    <text evidence="1">The sequence shown here is derived from an EMBL/GenBank/DDBJ whole genome shotgun (WGS) entry which is preliminary data.</text>
</comment>